<proteinExistence type="inferred from homology"/>
<comment type="pathway">
    <text evidence="1">Mycotoxin biosynthesis.</text>
</comment>
<comment type="similarity">
    <text evidence="2">Belongs to the ustYa family.</text>
</comment>
<sequence>MSRSKHHSRATLSTVLFTAFLTVTLTLILIAPLDYLLPILRYPSSSCARQDQTHRRVFDPNHELERDSFKSTPIQNQLSWEDLLMPDSGGGILAQQPPPDAESGVHEDTNDKDLPISYGISMFHQLHCLIILRGLIFPETSHKKVNSTLLPHSENPDMDRFHWAHCFDYIAQAIICAADDTIEQPKKTVINGRTVFNVHGVGAVHQCRDSKRLWEVSMDSAREKVDMRVWENGVGAREFFGHGQGGNKYDVPDVYTKGM</sequence>
<dbReference type="Proteomes" id="UP000452235">
    <property type="component" value="Unassembled WGS sequence"/>
</dbReference>
<evidence type="ECO:0000313" key="4">
    <source>
        <dbReference type="Proteomes" id="UP000452235"/>
    </source>
</evidence>
<name>A0A5M3YXE1_ASPTE</name>
<evidence type="ECO:0000256" key="2">
    <source>
        <dbReference type="ARBA" id="ARBA00035112"/>
    </source>
</evidence>
<gene>
    <name evidence="3" type="ORF">ATEIFO6365_0006048600</name>
</gene>
<accession>A0A5M3YXE1</accession>
<dbReference type="InterPro" id="IPR021765">
    <property type="entry name" value="UstYa-like"/>
</dbReference>
<dbReference type="VEuPathDB" id="FungiDB:ATEG_03255"/>
<evidence type="ECO:0000256" key="1">
    <source>
        <dbReference type="ARBA" id="ARBA00004685"/>
    </source>
</evidence>
<dbReference type="OrthoDB" id="3687641at2759"/>
<comment type="caution">
    <text evidence="3">The sequence shown here is derived from an EMBL/GenBank/DDBJ whole genome shotgun (WGS) entry which is preliminary data.</text>
</comment>
<organism evidence="3 4">
    <name type="scientific">Aspergillus terreus</name>
    <dbReference type="NCBI Taxonomy" id="33178"/>
    <lineage>
        <taxon>Eukaryota</taxon>
        <taxon>Fungi</taxon>
        <taxon>Dikarya</taxon>
        <taxon>Ascomycota</taxon>
        <taxon>Pezizomycotina</taxon>
        <taxon>Eurotiomycetes</taxon>
        <taxon>Eurotiomycetidae</taxon>
        <taxon>Eurotiales</taxon>
        <taxon>Aspergillaceae</taxon>
        <taxon>Aspergillus</taxon>
        <taxon>Aspergillus subgen. Circumdati</taxon>
    </lineage>
</organism>
<dbReference type="Pfam" id="PF11807">
    <property type="entry name" value="UstYa"/>
    <property type="match status" value="1"/>
</dbReference>
<reference evidence="3 4" key="1">
    <citation type="submission" date="2020-01" db="EMBL/GenBank/DDBJ databases">
        <title>Aspergillus terreus IFO 6365 whole genome shotgun sequence.</title>
        <authorList>
            <person name="Kanamasa S."/>
            <person name="Takahashi H."/>
        </authorList>
    </citation>
    <scope>NUCLEOTIDE SEQUENCE [LARGE SCALE GENOMIC DNA]</scope>
    <source>
        <strain evidence="3 4">IFO 6365</strain>
    </source>
</reference>
<dbReference type="PANTHER" id="PTHR33365">
    <property type="entry name" value="YALI0B05434P"/>
    <property type="match status" value="1"/>
</dbReference>
<evidence type="ECO:0000313" key="3">
    <source>
        <dbReference type="EMBL" id="GFF17149.1"/>
    </source>
</evidence>
<dbReference type="GO" id="GO:0043386">
    <property type="term" value="P:mycotoxin biosynthetic process"/>
    <property type="evidence" value="ECO:0007669"/>
    <property type="project" value="InterPro"/>
</dbReference>
<protein>
    <submittedName>
        <fullName evidence="3">Uncharacterized protein</fullName>
    </submittedName>
</protein>
<dbReference type="EMBL" id="BLJY01000006">
    <property type="protein sequence ID" value="GFF17149.1"/>
    <property type="molecule type" value="Genomic_DNA"/>
</dbReference>
<dbReference type="AlphaFoldDB" id="A0A5M3YXE1"/>
<dbReference type="PANTHER" id="PTHR33365:SF4">
    <property type="entry name" value="CYCLOCHLOROTINE BIOSYNTHESIS PROTEIN O"/>
    <property type="match status" value="1"/>
</dbReference>
<keyword evidence="4" id="KW-1185">Reference proteome</keyword>